<feature type="transmembrane region" description="Helical" evidence="5">
    <location>
        <begin position="78"/>
        <end position="97"/>
    </location>
</feature>
<evidence type="ECO:0000256" key="5">
    <source>
        <dbReference type="SAM" id="Phobius"/>
    </source>
</evidence>
<feature type="transmembrane region" description="Helical" evidence="5">
    <location>
        <begin position="109"/>
        <end position="129"/>
    </location>
</feature>
<dbReference type="Pfam" id="PF01545">
    <property type="entry name" value="Cation_efflux"/>
    <property type="match status" value="1"/>
</dbReference>
<dbReference type="Gene3D" id="1.20.1510.10">
    <property type="entry name" value="Cation efflux protein transmembrane domain"/>
    <property type="match status" value="1"/>
</dbReference>
<evidence type="ECO:0000313" key="7">
    <source>
        <dbReference type="EMBL" id="QFQ03081.1"/>
    </source>
</evidence>
<name>A0A5J6Z9Y9_9CORY</name>
<reference evidence="8" key="1">
    <citation type="submission" date="2019-10" db="EMBL/GenBank/DDBJ databases">
        <title>Complete genome sequence of Corynebacterium urogenitalis DSM 108747, isolated from the genital tract of a cow.</title>
        <authorList>
            <person name="Ruckert C."/>
            <person name="Ballas P."/>
            <person name="Wagener K."/>
            <person name="Drillich M."/>
            <person name="Kaempfer P."/>
            <person name="Busse H.-J."/>
            <person name="Ehling-Schulz M."/>
        </authorList>
    </citation>
    <scope>NUCLEOTIDE SEQUENCE [LARGE SCALE GENOMIC DNA]</scope>
    <source>
        <strain evidence="8">LMM 1652</strain>
    </source>
</reference>
<dbReference type="Proteomes" id="UP000326711">
    <property type="component" value="Chromosome"/>
</dbReference>
<protein>
    <submittedName>
        <fullName evidence="7">Cation efflux family protein</fullName>
    </submittedName>
</protein>
<dbReference type="AlphaFoldDB" id="A0A5J6Z9Y9"/>
<evidence type="ECO:0000256" key="1">
    <source>
        <dbReference type="ARBA" id="ARBA00004141"/>
    </source>
</evidence>
<evidence type="ECO:0000259" key="6">
    <source>
        <dbReference type="Pfam" id="PF01545"/>
    </source>
</evidence>
<evidence type="ECO:0000256" key="2">
    <source>
        <dbReference type="ARBA" id="ARBA00022692"/>
    </source>
</evidence>
<dbReference type="GO" id="GO:0016020">
    <property type="term" value="C:membrane"/>
    <property type="evidence" value="ECO:0007669"/>
    <property type="project" value="UniProtKB-SubCell"/>
</dbReference>
<accession>A0A5J6Z9Y9</accession>
<dbReference type="GO" id="GO:0008324">
    <property type="term" value="F:monoatomic cation transmembrane transporter activity"/>
    <property type="evidence" value="ECO:0007669"/>
    <property type="project" value="InterPro"/>
</dbReference>
<gene>
    <name evidence="7" type="ORF">CUROG_08665</name>
</gene>
<evidence type="ECO:0000256" key="4">
    <source>
        <dbReference type="ARBA" id="ARBA00023136"/>
    </source>
</evidence>
<feature type="transmembrane region" description="Helical" evidence="5">
    <location>
        <begin position="52"/>
        <end position="71"/>
    </location>
</feature>
<sequence>MSETEFTASSLDHRARRIVARVAGLNFTGFLVEVIIAAVIGSAALFADAADFLEDTLINVLVLTALGWSVASRRKASYVLAGLILIPACAAFGTALWKMFSGEPPQPHVLSATAIGAMLINLVCALLLMRLRNEDSALMRGAWLAARNDVLANILILAAGVVMVFWFSPWPDIVVGVIIGAINLSAAKEVFEQARAEDPELEMDED</sequence>
<keyword evidence="8" id="KW-1185">Reference proteome</keyword>
<feature type="transmembrane region" description="Helical" evidence="5">
    <location>
        <begin position="23"/>
        <end position="46"/>
    </location>
</feature>
<dbReference type="EMBL" id="CP045032">
    <property type="protein sequence ID" value="QFQ03081.1"/>
    <property type="molecule type" value="Genomic_DNA"/>
</dbReference>
<evidence type="ECO:0000256" key="3">
    <source>
        <dbReference type="ARBA" id="ARBA00022989"/>
    </source>
</evidence>
<dbReference type="KEGG" id="cuo:CUROG_08665"/>
<comment type="subcellular location">
    <subcellularLocation>
        <location evidence="1">Membrane</location>
        <topology evidence="1">Multi-pass membrane protein</topology>
    </subcellularLocation>
</comment>
<feature type="domain" description="Cation efflux protein transmembrane" evidence="6">
    <location>
        <begin position="23"/>
        <end position="191"/>
    </location>
</feature>
<dbReference type="RefSeq" id="WP_151903367.1">
    <property type="nucleotide sequence ID" value="NZ_CP045032.1"/>
</dbReference>
<dbReference type="OrthoDB" id="3254729at2"/>
<keyword evidence="4 5" id="KW-0472">Membrane</keyword>
<organism evidence="7 8">
    <name type="scientific">Corynebacterium urogenitale</name>
    <dbReference type="NCBI Taxonomy" id="2487892"/>
    <lineage>
        <taxon>Bacteria</taxon>
        <taxon>Bacillati</taxon>
        <taxon>Actinomycetota</taxon>
        <taxon>Actinomycetes</taxon>
        <taxon>Mycobacteriales</taxon>
        <taxon>Corynebacteriaceae</taxon>
        <taxon>Corynebacterium</taxon>
    </lineage>
</organism>
<dbReference type="InterPro" id="IPR027469">
    <property type="entry name" value="Cation_efflux_TMD_sf"/>
</dbReference>
<evidence type="ECO:0000313" key="8">
    <source>
        <dbReference type="Proteomes" id="UP000326711"/>
    </source>
</evidence>
<keyword evidence="3 5" id="KW-1133">Transmembrane helix</keyword>
<keyword evidence="2 5" id="KW-0812">Transmembrane</keyword>
<dbReference type="SUPFAM" id="SSF161111">
    <property type="entry name" value="Cation efflux protein transmembrane domain-like"/>
    <property type="match status" value="1"/>
</dbReference>
<proteinExistence type="predicted"/>
<feature type="transmembrane region" description="Helical" evidence="5">
    <location>
        <begin position="150"/>
        <end position="167"/>
    </location>
</feature>
<dbReference type="InterPro" id="IPR058533">
    <property type="entry name" value="Cation_efflux_TM"/>
</dbReference>